<evidence type="ECO:0000256" key="4">
    <source>
        <dbReference type="ARBA" id="ARBA00023136"/>
    </source>
</evidence>
<dbReference type="InterPro" id="IPR044839">
    <property type="entry name" value="NDR1-like"/>
</dbReference>
<dbReference type="PANTHER" id="PTHR31234:SF26">
    <property type="entry name" value="OS07G0524400 PROTEIN"/>
    <property type="match status" value="1"/>
</dbReference>
<keyword evidence="4" id="KW-0472">Membrane</keyword>
<name>A0A6G1CZJ0_9ORYZ</name>
<keyword evidence="2" id="KW-0812">Transmembrane</keyword>
<dbReference type="OrthoDB" id="1894389at2759"/>
<comment type="caution">
    <text evidence="6">The sequence shown here is derived from an EMBL/GenBank/DDBJ whole genome shotgun (WGS) entry which is preliminary data.</text>
</comment>
<dbReference type="EMBL" id="SPHZ02000007">
    <property type="protein sequence ID" value="KAF0905314.1"/>
    <property type="molecule type" value="Genomic_DNA"/>
</dbReference>
<sequence length="193" mass="19988">MAISIKEKVAVACCCALIAAVLLLAAALVALCLVVLRPRPPRVVAAAVDTRLSAFRVLPPELNLTLAVHVTVHNPSLAPLRYGEVVTAVTYHGAAVGQAAAPAGRVPARSTRTVGVPVGVDAARIIVDSHYVVDAVATGTLPFETATAVAGKAAAALLRPFKVSADLMVECSVTVYPFKRQSSSRCTTSLRVL</sequence>
<gene>
    <name evidence="6" type="ORF">E2562_003911</name>
</gene>
<evidence type="ECO:0000313" key="6">
    <source>
        <dbReference type="EMBL" id="KAF0905314.1"/>
    </source>
</evidence>
<dbReference type="PANTHER" id="PTHR31234">
    <property type="entry name" value="LATE EMBRYOGENESIS ABUNDANT (LEA) HYDROXYPROLINE-RICH GLYCOPROTEIN FAMILY"/>
    <property type="match status" value="1"/>
</dbReference>
<proteinExistence type="predicted"/>
<protein>
    <recommendedName>
        <fullName evidence="5">Late embryogenesis abundant protein LEA-2 subgroup domain-containing protein</fullName>
    </recommendedName>
</protein>
<accession>A0A6G1CZJ0</accession>
<keyword evidence="3" id="KW-1133">Transmembrane helix</keyword>
<dbReference type="SUPFAM" id="SSF117070">
    <property type="entry name" value="LEA14-like"/>
    <property type="match status" value="1"/>
</dbReference>
<organism evidence="6 7">
    <name type="scientific">Oryza meyeriana var. granulata</name>
    <dbReference type="NCBI Taxonomy" id="110450"/>
    <lineage>
        <taxon>Eukaryota</taxon>
        <taxon>Viridiplantae</taxon>
        <taxon>Streptophyta</taxon>
        <taxon>Embryophyta</taxon>
        <taxon>Tracheophyta</taxon>
        <taxon>Spermatophyta</taxon>
        <taxon>Magnoliopsida</taxon>
        <taxon>Liliopsida</taxon>
        <taxon>Poales</taxon>
        <taxon>Poaceae</taxon>
        <taxon>BOP clade</taxon>
        <taxon>Oryzoideae</taxon>
        <taxon>Oryzeae</taxon>
        <taxon>Oryzinae</taxon>
        <taxon>Oryza</taxon>
        <taxon>Oryza meyeriana</taxon>
    </lineage>
</organism>
<dbReference type="GO" id="GO:0016020">
    <property type="term" value="C:membrane"/>
    <property type="evidence" value="ECO:0007669"/>
    <property type="project" value="UniProtKB-SubCell"/>
</dbReference>
<keyword evidence="7" id="KW-1185">Reference proteome</keyword>
<evidence type="ECO:0000256" key="1">
    <source>
        <dbReference type="ARBA" id="ARBA00004167"/>
    </source>
</evidence>
<evidence type="ECO:0000256" key="2">
    <source>
        <dbReference type="ARBA" id="ARBA00022692"/>
    </source>
</evidence>
<dbReference type="AlphaFoldDB" id="A0A6G1CZJ0"/>
<reference evidence="6 7" key="1">
    <citation type="submission" date="2019-11" db="EMBL/GenBank/DDBJ databases">
        <title>Whole genome sequence of Oryza granulata.</title>
        <authorList>
            <person name="Li W."/>
        </authorList>
    </citation>
    <scope>NUCLEOTIDE SEQUENCE [LARGE SCALE GENOMIC DNA]</scope>
    <source>
        <strain evidence="7">cv. Menghai</strain>
        <tissue evidence="6">Leaf</tissue>
    </source>
</reference>
<dbReference type="Pfam" id="PF03168">
    <property type="entry name" value="LEA_2"/>
    <property type="match status" value="1"/>
</dbReference>
<feature type="domain" description="Late embryogenesis abundant protein LEA-2 subgroup" evidence="5">
    <location>
        <begin position="69"/>
        <end position="155"/>
    </location>
</feature>
<evidence type="ECO:0000259" key="5">
    <source>
        <dbReference type="Pfam" id="PF03168"/>
    </source>
</evidence>
<dbReference type="InterPro" id="IPR004864">
    <property type="entry name" value="LEA_2"/>
</dbReference>
<dbReference type="Gene3D" id="2.60.40.1820">
    <property type="match status" value="1"/>
</dbReference>
<dbReference type="GO" id="GO:0098542">
    <property type="term" value="P:defense response to other organism"/>
    <property type="evidence" value="ECO:0007669"/>
    <property type="project" value="InterPro"/>
</dbReference>
<evidence type="ECO:0000313" key="7">
    <source>
        <dbReference type="Proteomes" id="UP000479710"/>
    </source>
</evidence>
<dbReference type="Proteomes" id="UP000479710">
    <property type="component" value="Unassembled WGS sequence"/>
</dbReference>
<evidence type="ECO:0000256" key="3">
    <source>
        <dbReference type="ARBA" id="ARBA00022989"/>
    </source>
</evidence>
<comment type="subcellular location">
    <subcellularLocation>
        <location evidence="1">Membrane</location>
        <topology evidence="1">Single-pass membrane protein</topology>
    </subcellularLocation>
</comment>